<dbReference type="Gene3D" id="3.30.410.40">
    <property type="match status" value="1"/>
</dbReference>
<dbReference type="InterPro" id="IPR036188">
    <property type="entry name" value="FAD/NAD-bd_sf"/>
</dbReference>
<dbReference type="Gene3D" id="3.50.50.60">
    <property type="entry name" value="FAD/NAD(P)-binding domain"/>
    <property type="match status" value="1"/>
</dbReference>
<dbReference type="GO" id="GO:0050660">
    <property type="term" value="F:flavin adenine dinucleotide binding"/>
    <property type="evidence" value="ECO:0007669"/>
    <property type="project" value="InterPro"/>
</dbReference>
<feature type="domain" description="Glucose-methanol-choline oxidoreductase N-terminal" evidence="2">
    <location>
        <begin position="55"/>
        <end position="227"/>
    </location>
</feature>
<evidence type="ECO:0000313" key="4">
    <source>
        <dbReference type="Proteomes" id="UP000053593"/>
    </source>
</evidence>
<reference evidence="3 4" key="1">
    <citation type="submission" date="2014-04" db="EMBL/GenBank/DDBJ databases">
        <title>Evolutionary Origins and Diversification of the Mycorrhizal Mutualists.</title>
        <authorList>
            <consortium name="DOE Joint Genome Institute"/>
            <consortium name="Mycorrhizal Genomics Consortium"/>
            <person name="Kohler A."/>
            <person name="Kuo A."/>
            <person name="Nagy L.G."/>
            <person name="Floudas D."/>
            <person name="Copeland A."/>
            <person name="Barry K.W."/>
            <person name="Cichocki N."/>
            <person name="Veneault-Fourrey C."/>
            <person name="LaButti K."/>
            <person name="Lindquist E.A."/>
            <person name="Lipzen A."/>
            <person name="Lundell T."/>
            <person name="Morin E."/>
            <person name="Murat C."/>
            <person name="Riley R."/>
            <person name="Ohm R."/>
            <person name="Sun H."/>
            <person name="Tunlid A."/>
            <person name="Henrissat B."/>
            <person name="Grigoriev I.V."/>
            <person name="Hibbett D.S."/>
            <person name="Martin F."/>
        </authorList>
    </citation>
    <scope>NUCLEOTIDE SEQUENCE [LARGE SCALE GENOMIC DNA]</scope>
    <source>
        <strain evidence="3 4">FD-317 M1</strain>
    </source>
</reference>
<dbReference type="InterPro" id="IPR000172">
    <property type="entry name" value="GMC_OxRdtase_N"/>
</dbReference>
<dbReference type="InterPro" id="IPR012132">
    <property type="entry name" value="GMC_OxRdtase"/>
</dbReference>
<evidence type="ECO:0000256" key="1">
    <source>
        <dbReference type="ARBA" id="ARBA00010790"/>
    </source>
</evidence>
<evidence type="ECO:0000313" key="3">
    <source>
        <dbReference type="EMBL" id="KIK56901.1"/>
    </source>
</evidence>
<dbReference type="EMBL" id="KN834794">
    <property type="protein sequence ID" value="KIK56901.1"/>
    <property type="molecule type" value="Genomic_DNA"/>
</dbReference>
<organism evidence="3 4">
    <name type="scientific">Collybiopsis luxurians FD-317 M1</name>
    <dbReference type="NCBI Taxonomy" id="944289"/>
    <lineage>
        <taxon>Eukaryota</taxon>
        <taxon>Fungi</taxon>
        <taxon>Dikarya</taxon>
        <taxon>Basidiomycota</taxon>
        <taxon>Agaricomycotina</taxon>
        <taxon>Agaricomycetes</taxon>
        <taxon>Agaricomycetidae</taxon>
        <taxon>Agaricales</taxon>
        <taxon>Marasmiineae</taxon>
        <taxon>Omphalotaceae</taxon>
        <taxon>Collybiopsis</taxon>
        <taxon>Collybiopsis luxurians</taxon>
    </lineage>
</organism>
<proteinExistence type="inferred from homology"/>
<gene>
    <name evidence="3" type="ORF">GYMLUDRAFT_61741</name>
</gene>
<dbReference type="OrthoDB" id="269227at2759"/>
<keyword evidence="4" id="KW-1185">Reference proteome</keyword>
<protein>
    <recommendedName>
        <fullName evidence="2">Glucose-methanol-choline oxidoreductase N-terminal domain-containing protein</fullName>
    </recommendedName>
</protein>
<accession>A0A0D0BP99</accession>
<dbReference type="PANTHER" id="PTHR11552">
    <property type="entry name" value="GLUCOSE-METHANOL-CHOLINE GMC OXIDOREDUCTASE"/>
    <property type="match status" value="1"/>
</dbReference>
<dbReference type="GO" id="GO:0016614">
    <property type="term" value="F:oxidoreductase activity, acting on CH-OH group of donors"/>
    <property type="evidence" value="ECO:0007669"/>
    <property type="project" value="InterPro"/>
</dbReference>
<sequence length="372" mass="41632">MIKCIAERSVSSLNSDINDHTLDVPAHFQPGQYLFNLTSGNAFYHHKGEVSEALGEHSPIVGSGRCLGGGSSVNGMLAMYTRASACDYDDWEKLGNPGWGSKDLIPQRPILVSPDGHATNVGRDFIETGAEWDKLRTAGYDSNDFKTVNQYSRWRMYIGQKTDRRSDTAHLSTFTRDESKNIRIMADHFVILVLFGGGRVVGVEYTSSDKYIAGQTQIVRASHRELVLKNISLQSMYNDRLICSALARITKDSHHLLDREVYYNADDWERISPPRTQTVSMKSLVRMKMRLRVRLLINHFRAPAQVALAHLLQWTKDGSELLAHNSIDAAIKLRPTGSKGLDEIGPFFISFWKECFADAPDKLIMIIAAAAA</sequence>
<evidence type="ECO:0000259" key="2">
    <source>
        <dbReference type="Pfam" id="PF00732"/>
    </source>
</evidence>
<name>A0A0D0BP99_9AGAR</name>
<dbReference type="AlphaFoldDB" id="A0A0D0BP99"/>
<dbReference type="PANTHER" id="PTHR11552:SF78">
    <property type="entry name" value="GLUCOSE-METHANOL-CHOLINE OXIDOREDUCTASE N-TERMINAL DOMAIN-CONTAINING PROTEIN"/>
    <property type="match status" value="1"/>
</dbReference>
<dbReference type="Pfam" id="PF00732">
    <property type="entry name" value="GMC_oxred_N"/>
    <property type="match status" value="1"/>
</dbReference>
<comment type="similarity">
    <text evidence="1">Belongs to the GMC oxidoreductase family.</text>
</comment>
<dbReference type="Proteomes" id="UP000053593">
    <property type="component" value="Unassembled WGS sequence"/>
</dbReference>
<dbReference type="HOGENOM" id="CLU_744053_0_0_1"/>
<dbReference type="SUPFAM" id="SSF51905">
    <property type="entry name" value="FAD/NAD(P)-binding domain"/>
    <property type="match status" value="1"/>
</dbReference>